<dbReference type="PANTHER" id="PTHR38684:SF1">
    <property type="entry name" value="PROTEIN AMPE"/>
    <property type="match status" value="1"/>
</dbReference>
<feature type="transmembrane region" description="Helical" evidence="1">
    <location>
        <begin position="43"/>
        <end position="63"/>
    </location>
</feature>
<evidence type="ECO:0008006" key="4">
    <source>
        <dbReference type="Google" id="ProtNLM"/>
    </source>
</evidence>
<proteinExistence type="predicted"/>
<dbReference type="Proteomes" id="UP001156682">
    <property type="component" value="Unassembled WGS sequence"/>
</dbReference>
<feature type="transmembrane region" description="Helical" evidence="1">
    <location>
        <begin position="70"/>
        <end position="89"/>
    </location>
</feature>
<evidence type="ECO:0000256" key="1">
    <source>
        <dbReference type="SAM" id="Phobius"/>
    </source>
</evidence>
<dbReference type="PANTHER" id="PTHR38684">
    <property type="entry name" value="PROTEIN AMPE"/>
    <property type="match status" value="1"/>
</dbReference>
<comment type="caution">
    <text evidence="2">The sequence shown here is derived from an EMBL/GenBank/DDBJ whole genome shotgun (WGS) entry which is preliminary data.</text>
</comment>
<name>A0ABQ5ZZJ2_9GAMM</name>
<gene>
    <name evidence="2" type="ORF">GCM10007878_08580</name>
</gene>
<evidence type="ECO:0000313" key="3">
    <source>
        <dbReference type="Proteomes" id="UP001156682"/>
    </source>
</evidence>
<keyword evidence="3" id="KW-1185">Reference proteome</keyword>
<sequence length="306" mass="35379">MKFFVMLAVLLLRNFYGQKLTQPIDKAFGGWQAYIAKRLKQDLGSSAVFLLSCMPWVLLLWLLLWWLDGVYWSLPVLGLHLLVVFYALGRRCDLVWVSRYMTAWRQADFEAAGYYAAEILDEPISDISDRELHARVVSRLVVFAFDRLFLVLFWYLLLGPVGALLARLSEQAITNARHQANQLTVQEGELLTCCDEQVIRFQQVMHWPAARLMGLTLAVTGKPWLGLRQFVVDIFRWKLSTEVFLNRQLMAGYGWLCRTEDASTVDQRPVMMTEAADMEMANLRERVWRSLAVWVAVTALGVIFWF</sequence>
<organism evidence="2 3">
    <name type="scientific">Marinospirillum insulare</name>
    <dbReference type="NCBI Taxonomy" id="217169"/>
    <lineage>
        <taxon>Bacteria</taxon>
        <taxon>Pseudomonadati</taxon>
        <taxon>Pseudomonadota</taxon>
        <taxon>Gammaproteobacteria</taxon>
        <taxon>Oceanospirillales</taxon>
        <taxon>Oceanospirillaceae</taxon>
        <taxon>Marinospirillum</taxon>
    </lineage>
</organism>
<dbReference type="EMBL" id="BSOR01000015">
    <property type="protein sequence ID" value="GLR63423.1"/>
    <property type="molecule type" value="Genomic_DNA"/>
</dbReference>
<keyword evidence="1" id="KW-1133">Transmembrane helix</keyword>
<keyword evidence="1" id="KW-0472">Membrane</keyword>
<keyword evidence="1" id="KW-0812">Transmembrane</keyword>
<dbReference type="InterPro" id="IPR052966">
    <property type="entry name" value="Beta-lactamase_Reg"/>
</dbReference>
<protein>
    <recommendedName>
        <fullName evidence="4">AmpE protein</fullName>
    </recommendedName>
</protein>
<reference evidence="3" key="1">
    <citation type="journal article" date="2019" name="Int. J. Syst. Evol. Microbiol.">
        <title>The Global Catalogue of Microorganisms (GCM) 10K type strain sequencing project: providing services to taxonomists for standard genome sequencing and annotation.</title>
        <authorList>
            <consortium name="The Broad Institute Genomics Platform"/>
            <consortium name="The Broad Institute Genome Sequencing Center for Infectious Disease"/>
            <person name="Wu L."/>
            <person name="Ma J."/>
        </authorList>
    </citation>
    <scope>NUCLEOTIDE SEQUENCE [LARGE SCALE GENOMIC DNA]</scope>
    <source>
        <strain evidence="3">NBRC 100033</strain>
    </source>
</reference>
<accession>A0ABQ5ZZJ2</accession>
<dbReference type="RefSeq" id="WP_051610595.1">
    <property type="nucleotide sequence ID" value="NZ_BSOR01000015.1"/>
</dbReference>
<evidence type="ECO:0000313" key="2">
    <source>
        <dbReference type="EMBL" id="GLR63423.1"/>
    </source>
</evidence>